<dbReference type="PIRSF" id="PIRSF006603">
    <property type="entry name" value="DinF"/>
    <property type="match status" value="1"/>
</dbReference>
<evidence type="ECO:0000256" key="9">
    <source>
        <dbReference type="ARBA" id="ARBA00023251"/>
    </source>
</evidence>
<dbReference type="Pfam" id="PF01554">
    <property type="entry name" value="MatE"/>
    <property type="match status" value="2"/>
</dbReference>
<dbReference type="Proteomes" id="UP000298653">
    <property type="component" value="Chromosome"/>
</dbReference>
<name>A0A4P8IER5_9FIRM</name>
<evidence type="ECO:0000256" key="2">
    <source>
        <dbReference type="ARBA" id="ARBA00008417"/>
    </source>
</evidence>
<keyword evidence="5" id="KW-1003">Cell membrane</keyword>
<sequence>MKEAKKNNHLLGEETVAKALLKLGIPTMIGMLISALYNAVDAYFVGGLGTSQMGAVSVVFPIVQLVIGLGMMFGAGASSYISRLLGAKEYELADRTASTALFTGLLTGGAVIAGILIFLTPVLSALGATQTILPYAREYALIYVTGSILNIFNVTMNNLLTAQGATRFTMAAMMTGSILNVILDPLLIYGLHMGIRGAAAATVISLCVNSFMYVIYLMKGKGLLHLSFRNMTPSKAIYCEILKIGIPVLVFQLFASIALGLTNTAAKAYGDYAVAAMGAVSRIMTVGIYVVFGFMKGFQPFAGFNFGAGQYDRLKEAVKLCCLWSTSFCVLMSAVCFPLSKQLIGLFGTDPQMILLGGRALRFNAVLLLTFGFQMVYASLYLSVGKSGAGSILSLGRQGIFFFPLILVLPRLFGLSGIVWAQPAADVCAALVTLWFAWNMNEILGISSKKRAPGSGEECIHEKG</sequence>
<comment type="similarity">
    <text evidence="2">Belongs to the multi antimicrobial extrusion (MATE) (TC 2.A.66.1) family. MepA subfamily.</text>
</comment>
<reference evidence="11 12" key="1">
    <citation type="submission" date="2019-05" db="EMBL/GenBank/DDBJ databases">
        <title>Complete genome sequencing of Anaerostipes rhamnosivorans.</title>
        <authorList>
            <person name="Bui T.P.N."/>
            <person name="de Vos W.M."/>
        </authorList>
    </citation>
    <scope>NUCLEOTIDE SEQUENCE [LARGE SCALE GENOMIC DNA]</scope>
    <source>
        <strain evidence="11 12">1y2</strain>
    </source>
</reference>
<feature type="transmembrane region" description="Helical" evidence="10">
    <location>
        <begin position="168"/>
        <end position="191"/>
    </location>
</feature>
<evidence type="ECO:0000256" key="8">
    <source>
        <dbReference type="ARBA" id="ARBA00023136"/>
    </source>
</evidence>
<evidence type="ECO:0000313" key="12">
    <source>
        <dbReference type="Proteomes" id="UP000298653"/>
    </source>
</evidence>
<dbReference type="NCBIfam" id="TIGR00797">
    <property type="entry name" value="matE"/>
    <property type="match status" value="1"/>
</dbReference>
<protein>
    <recommendedName>
        <fullName evidence="3">Multidrug export protein MepA</fullName>
    </recommendedName>
</protein>
<dbReference type="GO" id="GO:0046677">
    <property type="term" value="P:response to antibiotic"/>
    <property type="evidence" value="ECO:0007669"/>
    <property type="project" value="UniProtKB-KW"/>
</dbReference>
<evidence type="ECO:0000256" key="1">
    <source>
        <dbReference type="ARBA" id="ARBA00004651"/>
    </source>
</evidence>
<dbReference type="GO" id="GO:0015297">
    <property type="term" value="F:antiporter activity"/>
    <property type="evidence" value="ECO:0007669"/>
    <property type="project" value="InterPro"/>
</dbReference>
<feature type="transmembrane region" description="Helical" evidence="10">
    <location>
        <begin position="52"/>
        <end position="75"/>
    </location>
</feature>
<dbReference type="PANTHER" id="PTHR43823:SF3">
    <property type="entry name" value="MULTIDRUG EXPORT PROTEIN MEPA"/>
    <property type="match status" value="1"/>
</dbReference>
<dbReference type="RefSeq" id="WP_137328732.1">
    <property type="nucleotide sequence ID" value="NZ_CP040058.1"/>
</dbReference>
<evidence type="ECO:0000256" key="4">
    <source>
        <dbReference type="ARBA" id="ARBA00022448"/>
    </source>
</evidence>
<keyword evidence="6 10" id="KW-0812">Transmembrane</keyword>
<keyword evidence="9" id="KW-0046">Antibiotic resistance</keyword>
<dbReference type="OrthoDB" id="9811110at2"/>
<dbReference type="InterPro" id="IPR045070">
    <property type="entry name" value="MATE_MepA-like"/>
</dbReference>
<dbReference type="CDD" id="cd13143">
    <property type="entry name" value="MATE_MepA_like"/>
    <property type="match status" value="1"/>
</dbReference>
<dbReference type="GO" id="GO:0042910">
    <property type="term" value="F:xenobiotic transmembrane transporter activity"/>
    <property type="evidence" value="ECO:0007669"/>
    <property type="project" value="InterPro"/>
</dbReference>
<evidence type="ECO:0000256" key="3">
    <source>
        <dbReference type="ARBA" id="ARBA00022106"/>
    </source>
</evidence>
<keyword evidence="8 10" id="KW-0472">Membrane</keyword>
<evidence type="ECO:0000256" key="7">
    <source>
        <dbReference type="ARBA" id="ARBA00022989"/>
    </source>
</evidence>
<keyword evidence="7 10" id="KW-1133">Transmembrane helix</keyword>
<dbReference type="InterPro" id="IPR002528">
    <property type="entry name" value="MATE_fam"/>
</dbReference>
<dbReference type="InterPro" id="IPR048279">
    <property type="entry name" value="MdtK-like"/>
</dbReference>
<dbReference type="AlphaFoldDB" id="A0A4P8IER5"/>
<proteinExistence type="inferred from homology"/>
<accession>A0A4P8IER5</accession>
<gene>
    <name evidence="11" type="ORF">AR1Y2_1877</name>
</gene>
<dbReference type="GO" id="GO:0005886">
    <property type="term" value="C:plasma membrane"/>
    <property type="evidence" value="ECO:0007669"/>
    <property type="project" value="UniProtKB-SubCell"/>
</dbReference>
<dbReference type="InterPro" id="IPR051327">
    <property type="entry name" value="MATE_MepA_subfamily"/>
</dbReference>
<feature type="transmembrane region" description="Helical" evidence="10">
    <location>
        <begin position="197"/>
        <end position="216"/>
    </location>
</feature>
<feature type="transmembrane region" description="Helical" evidence="10">
    <location>
        <begin position="139"/>
        <end position="156"/>
    </location>
</feature>
<dbReference type="KEGG" id="arf:AR1Y2_1877"/>
<feature type="transmembrane region" description="Helical" evidence="10">
    <location>
        <begin position="20"/>
        <end position="40"/>
    </location>
</feature>
<organism evidence="11 12">
    <name type="scientific">Anaerostipes rhamnosivorans</name>
    <dbReference type="NCBI Taxonomy" id="1229621"/>
    <lineage>
        <taxon>Bacteria</taxon>
        <taxon>Bacillati</taxon>
        <taxon>Bacillota</taxon>
        <taxon>Clostridia</taxon>
        <taxon>Lachnospirales</taxon>
        <taxon>Lachnospiraceae</taxon>
        <taxon>Anaerostipes</taxon>
    </lineage>
</organism>
<keyword evidence="12" id="KW-1185">Reference proteome</keyword>
<feature type="transmembrane region" description="Helical" evidence="10">
    <location>
        <begin position="237"/>
        <end position="260"/>
    </location>
</feature>
<comment type="subcellular location">
    <subcellularLocation>
        <location evidence="1">Cell membrane</location>
        <topology evidence="1">Multi-pass membrane protein</topology>
    </subcellularLocation>
</comment>
<feature type="transmembrane region" description="Helical" evidence="10">
    <location>
        <begin position="272"/>
        <end position="292"/>
    </location>
</feature>
<dbReference type="EMBL" id="CP040058">
    <property type="protein sequence ID" value="QCP35331.1"/>
    <property type="molecule type" value="Genomic_DNA"/>
</dbReference>
<evidence type="ECO:0000256" key="6">
    <source>
        <dbReference type="ARBA" id="ARBA00022692"/>
    </source>
</evidence>
<feature type="transmembrane region" description="Helical" evidence="10">
    <location>
        <begin position="360"/>
        <end position="383"/>
    </location>
</feature>
<evidence type="ECO:0000256" key="5">
    <source>
        <dbReference type="ARBA" id="ARBA00022475"/>
    </source>
</evidence>
<evidence type="ECO:0000313" key="11">
    <source>
        <dbReference type="EMBL" id="QCP35331.1"/>
    </source>
</evidence>
<feature type="transmembrane region" description="Helical" evidence="10">
    <location>
        <begin position="395"/>
        <end position="413"/>
    </location>
</feature>
<keyword evidence="4" id="KW-0813">Transport</keyword>
<feature type="transmembrane region" description="Helical" evidence="10">
    <location>
        <begin position="96"/>
        <end position="119"/>
    </location>
</feature>
<dbReference type="PANTHER" id="PTHR43823">
    <property type="entry name" value="SPORULATION PROTEIN YKVU"/>
    <property type="match status" value="1"/>
</dbReference>
<evidence type="ECO:0000256" key="10">
    <source>
        <dbReference type="SAM" id="Phobius"/>
    </source>
</evidence>